<evidence type="ECO:0000256" key="1">
    <source>
        <dbReference type="SAM" id="MobiDB-lite"/>
    </source>
</evidence>
<protein>
    <submittedName>
        <fullName evidence="2">Uncharacterized protein</fullName>
    </submittedName>
</protein>
<comment type="caution">
    <text evidence="2">The sequence shown here is derived from an EMBL/GenBank/DDBJ whole genome shotgun (WGS) entry which is preliminary data.</text>
</comment>
<feature type="region of interest" description="Disordered" evidence="1">
    <location>
        <begin position="64"/>
        <end position="87"/>
    </location>
</feature>
<dbReference type="EMBL" id="JARBHB010000002">
    <property type="protein sequence ID" value="KAJ8894036.1"/>
    <property type="molecule type" value="Genomic_DNA"/>
</dbReference>
<accession>A0ABQ9ICI1</accession>
<organism evidence="2 3">
    <name type="scientific">Dryococelus australis</name>
    <dbReference type="NCBI Taxonomy" id="614101"/>
    <lineage>
        <taxon>Eukaryota</taxon>
        <taxon>Metazoa</taxon>
        <taxon>Ecdysozoa</taxon>
        <taxon>Arthropoda</taxon>
        <taxon>Hexapoda</taxon>
        <taxon>Insecta</taxon>
        <taxon>Pterygota</taxon>
        <taxon>Neoptera</taxon>
        <taxon>Polyneoptera</taxon>
        <taxon>Phasmatodea</taxon>
        <taxon>Verophasmatodea</taxon>
        <taxon>Anareolatae</taxon>
        <taxon>Phasmatidae</taxon>
        <taxon>Eurycanthinae</taxon>
        <taxon>Dryococelus</taxon>
    </lineage>
</organism>
<evidence type="ECO:0000313" key="2">
    <source>
        <dbReference type="EMBL" id="KAJ8894036.1"/>
    </source>
</evidence>
<gene>
    <name evidence="2" type="ORF">PR048_006646</name>
</gene>
<feature type="compositionally biased region" description="Basic and acidic residues" evidence="1">
    <location>
        <begin position="1"/>
        <end position="14"/>
    </location>
</feature>
<evidence type="ECO:0000313" key="3">
    <source>
        <dbReference type="Proteomes" id="UP001159363"/>
    </source>
</evidence>
<proteinExistence type="predicted"/>
<name>A0ABQ9ICI1_9NEOP</name>
<sequence>MQGRGKREFPEKTHRPPASSGTINHMRKSRSDIGGNRTRLTTFERQSHSRYKWRVWFYLSDSRRGDVASGSTQRRPTAMPNSKSVTPALSTRITVPIAECAPAQVAGSPCRQGCCVALTRGWRSPVNKGGEPTKQVITRAPAGGREHAETTPSRPRSRKPRITLSNYGTVCRSQLINSPPRQGTVFLLAEVLQHPFLALTPILTSNSAVYPGSYRDTALLRRYLSICIYFATHDYRKCPTVMRSVTVHMTWRVYAVQLVVSVLSCGIGRTGCCYTRMPLYIVLCLPKRNWQGNKQGWEMPGAKLVASGVRGHQYQMTVSSRDLSAVTGEGVMHSPLCALRWLQGACSSLHCRRLPAHVEPHSCTSLYTDHELSWTTPLAGGFSRESPVSPFLHFDAAPYSPHFLLIGFQDLNVRIRPNKSLISTLIQNSWSCDSSRRFDVRNIW</sequence>
<dbReference type="Proteomes" id="UP001159363">
    <property type="component" value="Chromosome 2"/>
</dbReference>
<keyword evidence="3" id="KW-1185">Reference proteome</keyword>
<feature type="compositionally biased region" description="Polar residues" evidence="1">
    <location>
        <begin position="69"/>
        <end position="87"/>
    </location>
</feature>
<feature type="region of interest" description="Disordered" evidence="1">
    <location>
        <begin position="1"/>
        <end position="37"/>
    </location>
</feature>
<reference evidence="2 3" key="1">
    <citation type="submission" date="2023-02" db="EMBL/GenBank/DDBJ databases">
        <title>LHISI_Scaffold_Assembly.</title>
        <authorList>
            <person name="Stuart O.P."/>
            <person name="Cleave R."/>
            <person name="Magrath M.J.L."/>
            <person name="Mikheyev A.S."/>
        </authorList>
    </citation>
    <scope>NUCLEOTIDE SEQUENCE [LARGE SCALE GENOMIC DNA]</scope>
    <source>
        <strain evidence="2">Daus_M_001</strain>
        <tissue evidence="2">Leg muscle</tissue>
    </source>
</reference>
<feature type="region of interest" description="Disordered" evidence="1">
    <location>
        <begin position="139"/>
        <end position="161"/>
    </location>
</feature>